<sequence length="327" mass="35070">MGKGGDLWDDSALVNAFDRAVSSFKAMHGKNTQATSCENEKADPPASAEQEEHISTVATDEKKDKSIGIPCGSIESLKQPSKESKTIEQAPLQEVDPGKEIHVSEHKTLASDLTDVDKNVSSSQQGEHNELLRRYYELEEQSQNVLQQLQQANYWDSQAPYYASTYQQPHVPADNATAQDPNTSTAQSPCCYWNCPMVSVSCCSASQPSGSSASVLPCGGCSVSLTCDQCPGASTTYPAAANFMQPPTKMSTNDDQATKAAMMAAESAFNFMRNTISGEPASQRKESETGKEGTGTGVQPNFDITGVDSDLAVVLNAWFVAGFHTGR</sequence>
<evidence type="ECO:0000259" key="2">
    <source>
        <dbReference type="Pfam" id="PF20636"/>
    </source>
</evidence>
<comment type="caution">
    <text evidence="3">The sequence shown here is derived from an EMBL/GenBank/DDBJ whole genome shotgun (WGS) entry which is preliminary data.</text>
</comment>
<evidence type="ECO:0000256" key="1">
    <source>
        <dbReference type="SAM" id="MobiDB-lite"/>
    </source>
</evidence>
<evidence type="ECO:0000313" key="3">
    <source>
        <dbReference type="EMBL" id="GJN21931.1"/>
    </source>
</evidence>
<dbReference type="PANTHER" id="PTHR39267:SF1">
    <property type="entry name" value="SURVIVAL MOTOR NEURON PROTEIN"/>
    <property type="match status" value="1"/>
</dbReference>
<feature type="region of interest" description="Disordered" evidence="1">
    <location>
        <begin position="27"/>
        <end position="83"/>
    </location>
</feature>
<feature type="region of interest" description="Disordered" evidence="1">
    <location>
        <begin position="279"/>
        <end position="301"/>
    </location>
</feature>
<dbReference type="EMBL" id="BQKI01000075">
    <property type="protein sequence ID" value="GJN21931.1"/>
    <property type="molecule type" value="Genomic_DNA"/>
</dbReference>
<name>A0AAV5EIA7_ELECO</name>
<dbReference type="PANTHER" id="PTHR39267">
    <property type="entry name" value="SURVIVAL MOTOR NEURON-LIKE PROTEIN 1"/>
    <property type="match status" value="1"/>
</dbReference>
<gene>
    <name evidence="3" type="primary">gb09454</name>
    <name evidence="3" type="ORF">PR202_gb09454</name>
</gene>
<reference evidence="3" key="2">
    <citation type="submission" date="2021-12" db="EMBL/GenBank/DDBJ databases">
        <title>Resequencing data analysis of finger millet.</title>
        <authorList>
            <person name="Hatakeyama M."/>
            <person name="Aluri S."/>
            <person name="Balachadran M.T."/>
            <person name="Sivarajan S.R."/>
            <person name="Poveda L."/>
            <person name="Shimizu-Inatsugi R."/>
            <person name="Schlapbach R."/>
            <person name="Sreeman S.M."/>
            <person name="Shimizu K.K."/>
        </authorList>
    </citation>
    <scope>NUCLEOTIDE SEQUENCE</scope>
</reference>
<proteinExistence type="predicted"/>
<organism evidence="3 4">
    <name type="scientific">Eleusine coracana subsp. coracana</name>
    <dbReference type="NCBI Taxonomy" id="191504"/>
    <lineage>
        <taxon>Eukaryota</taxon>
        <taxon>Viridiplantae</taxon>
        <taxon>Streptophyta</taxon>
        <taxon>Embryophyta</taxon>
        <taxon>Tracheophyta</taxon>
        <taxon>Spermatophyta</taxon>
        <taxon>Magnoliopsida</taxon>
        <taxon>Liliopsida</taxon>
        <taxon>Poales</taxon>
        <taxon>Poaceae</taxon>
        <taxon>PACMAD clade</taxon>
        <taxon>Chloridoideae</taxon>
        <taxon>Cynodonteae</taxon>
        <taxon>Eleusininae</taxon>
        <taxon>Eleusine</taxon>
    </lineage>
</organism>
<evidence type="ECO:0000313" key="4">
    <source>
        <dbReference type="Proteomes" id="UP001054889"/>
    </source>
</evidence>
<dbReference type="Proteomes" id="UP001054889">
    <property type="component" value="Unassembled WGS sequence"/>
</dbReference>
<accession>A0AAV5EIA7</accession>
<protein>
    <recommendedName>
        <fullName evidence="2">Survival Motor Neuron Gemin2-binding domain-containing protein</fullName>
    </recommendedName>
</protein>
<dbReference type="InterPro" id="IPR049481">
    <property type="entry name" value="SMN_G2-BD"/>
</dbReference>
<feature type="domain" description="Survival Motor Neuron Gemin2-binding" evidence="2">
    <location>
        <begin position="1"/>
        <end position="29"/>
    </location>
</feature>
<feature type="compositionally biased region" description="Basic and acidic residues" evidence="1">
    <location>
        <begin position="50"/>
        <end position="66"/>
    </location>
</feature>
<keyword evidence="4" id="KW-1185">Reference proteome</keyword>
<dbReference type="Pfam" id="PF20636">
    <property type="entry name" value="SMN_G2-BD"/>
    <property type="match status" value="1"/>
</dbReference>
<dbReference type="AlphaFoldDB" id="A0AAV5EIA7"/>
<dbReference type="CDD" id="cd22851">
    <property type="entry name" value="SMN_N"/>
    <property type="match status" value="1"/>
</dbReference>
<dbReference type="InterPro" id="IPR040424">
    <property type="entry name" value="Smn1"/>
</dbReference>
<feature type="compositionally biased region" description="Basic and acidic residues" evidence="1">
    <location>
        <begin position="282"/>
        <end position="291"/>
    </location>
</feature>
<reference evidence="3" key="1">
    <citation type="journal article" date="2018" name="DNA Res.">
        <title>Multiple hybrid de novo genome assembly of finger millet, an orphan allotetraploid crop.</title>
        <authorList>
            <person name="Hatakeyama M."/>
            <person name="Aluri S."/>
            <person name="Balachadran M.T."/>
            <person name="Sivarajan S.R."/>
            <person name="Patrignani A."/>
            <person name="Gruter S."/>
            <person name="Poveda L."/>
            <person name="Shimizu-Inatsugi R."/>
            <person name="Baeten J."/>
            <person name="Francoijs K.J."/>
            <person name="Nataraja K.N."/>
            <person name="Reddy Y.A.N."/>
            <person name="Phadnis S."/>
            <person name="Ravikumar R.L."/>
            <person name="Schlapbach R."/>
            <person name="Sreeman S.M."/>
            <person name="Shimizu K.K."/>
        </authorList>
    </citation>
    <scope>NUCLEOTIDE SEQUENCE</scope>
</reference>